<dbReference type="SUPFAM" id="SSF51182">
    <property type="entry name" value="RmlC-like cupins"/>
    <property type="match status" value="1"/>
</dbReference>
<gene>
    <name evidence="4" type="ORF">MNBD_ACTINO02-2558</name>
</gene>
<dbReference type="InterPro" id="IPR014628">
    <property type="entry name" value="Man6P_isomerase_Firm_short"/>
</dbReference>
<dbReference type="PIRSF" id="PIRSF036894">
    <property type="entry name" value="PMI_Firm_short"/>
    <property type="match status" value="1"/>
</dbReference>
<reference evidence="4" key="1">
    <citation type="submission" date="2018-06" db="EMBL/GenBank/DDBJ databases">
        <authorList>
            <person name="Zhirakovskaya E."/>
        </authorList>
    </citation>
    <scope>NUCLEOTIDE SEQUENCE</scope>
</reference>
<organism evidence="4">
    <name type="scientific">hydrothermal vent metagenome</name>
    <dbReference type="NCBI Taxonomy" id="652676"/>
    <lineage>
        <taxon>unclassified sequences</taxon>
        <taxon>metagenomes</taxon>
        <taxon>ecological metagenomes</taxon>
    </lineage>
</organism>
<evidence type="ECO:0000259" key="3">
    <source>
        <dbReference type="Pfam" id="PF20511"/>
    </source>
</evidence>
<keyword evidence="1" id="KW-0479">Metal-binding</keyword>
<name>A0A3B0SEP9_9ZZZZ</name>
<dbReference type="EC" id="5.3.1.8" evidence="4"/>
<dbReference type="AlphaFoldDB" id="A0A3B0SEP9"/>
<proteinExistence type="predicted"/>
<dbReference type="InterPro" id="IPR051804">
    <property type="entry name" value="Carb_Metab_Reg_Kinase/Isom"/>
</dbReference>
<dbReference type="GO" id="GO:0004476">
    <property type="term" value="F:mannose-6-phosphate isomerase activity"/>
    <property type="evidence" value="ECO:0007669"/>
    <property type="project" value="UniProtKB-EC"/>
</dbReference>
<dbReference type="GO" id="GO:0008270">
    <property type="term" value="F:zinc ion binding"/>
    <property type="evidence" value="ECO:0007669"/>
    <property type="project" value="InterPro"/>
</dbReference>
<protein>
    <submittedName>
        <fullName evidence="4">Mannose-6-phosphate isomerase</fullName>
        <ecNumber evidence="4">5.3.1.8</ecNumber>
    </submittedName>
</protein>
<dbReference type="EMBL" id="UOEK01000157">
    <property type="protein sequence ID" value="VAV99208.1"/>
    <property type="molecule type" value="Genomic_DNA"/>
</dbReference>
<dbReference type="Pfam" id="PF20511">
    <property type="entry name" value="PMI_typeI_cat"/>
    <property type="match status" value="1"/>
</dbReference>
<evidence type="ECO:0000313" key="4">
    <source>
        <dbReference type="EMBL" id="VAV99208.1"/>
    </source>
</evidence>
<dbReference type="PANTHER" id="PTHR42742">
    <property type="entry name" value="TRANSCRIPTIONAL REPRESSOR MPRA"/>
    <property type="match status" value="1"/>
</dbReference>
<keyword evidence="4" id="KW-0413">Isomerase</keyword>
<evidence type="ECO:0000256" key="1">
    <source>
        <dbReference type="ARBA" id="ARBA00022723"/>
    </source>
</evidence>
<keyword evidence="2" id="KW-0862">Zinc</keyword>
<dbReference type="Gene3D" id="2.60.120.10">
    <property type="entry name" value="Jelly Rolls"/>
    <property type="match status" value="1"/>
</dbReference>
<dbReference type="InterPro" id="IPR011051">
    <property type="entry name" value="RmlC_Cupin_sf"/>
</dbReference>
<evidence type="ECO:0000256" key="2">
    <source>
        <dbReference type="ARBA" id="ARBA00022833"/>
    </source>
</evidence>
<dbReference type="InterPro" id="IPR046457">
    <property type="entry name" value="PMI_typeI_cat"/>
</dbReference>
<sequence>MAPPLGLLSFCPILVPKPWGGRALERFGKALPPGELVGEAWELADLPDGTAVDAAETHSHVAGGPHDGWTLSDLIATYGADFLGSAKPTVDGYFPLLLKLLDANQHLSVQVHPDEAYVASHPSTWLKTESWYVLDAQPGAALYIGFRPGVTFGEVENAVGTPELVGLLQPFDAHPGDFHHLPAGTVHALGAGVIAAETQTPSDTTFRMYDWTEEYNRVPRTLNIDQALATLNLAPNTDTFLPATDEDGTRLLVATDHYWQREHRSDGGPIDLHPAPELRVLMVTNGTIQASADQSDAEIYPVGSTVLIPASTVAHTTVVAIDAATVLEIGLAGAP</sequence>
<dbReference type="PANTHER" id="PTHR42742:SF3">
    <property type="entry name" value="FRUCTOKINASE"/>
    <property type="match status" value="1"/>
</dbReference>
<accession>A0A3B0SEP9</accession>
<dbReference type="CDD" id="cd07010">
    <property type="entry name" value="cupin_PMI_type_I_N_bac"/>
    <property type="match status" value="1"/>
</dbReference>
<dbReference type="InterPro" id="IPR014710">
    <property type="entry name" value="RmlC-like_jellyroll"/>
</dbReference>
<dbReference type="GO" id="GO:0005975">
    <property type="term" value="P:carbohydrate metabolic process"/>
    <property type="evidence" value="ECO:0007669"/>
    <property type="project" value="InterPro"/>
</dbReference>
<feature type="domain" description="Phosphomannose isomerase type I catalytic" evidence="3">
    <location>
        <begin position="55"/>
        <end position="116"/>
    </location>
</feature>